<sequence>MFNYNTNVHEATKHTPYELVFGKIVRILSNELLGPEDKLANYNDYLINLVTQLHVMQKNARENVVEAKIKSKKHYDKKINPQQNGKYLYIQETSRETCERMYTLGYFRMGHVYITGLKSNQTVSQPATLAGHVDNDGTCHGYSDSYGTWTDVIVLATLTFTLVDYEATVRLNTNKVILRSGVACEFATTHCVITMEIATLNTKYLTRSPLKVKVIRMDSPTLFWVQLDNSKEDFKDLMEDLARRITR</sequence>
<dbReference type="Proteomes" id="UP000078541">
    <property type="component" value="Unassembled WGS sequence"/>
</dbReference>
<reference evidence="1 2" key="1">
    <citation type="submission" date="2016-03" db="EMBL/GenBank/DDBJ databases">
        <title>Trachymyrmex septentrionalis WGS genome.</title>
        <authorList>
            <person name="Nygaard S."/>
            <person name="Hu H."/>
            <person name="Boomsma J."/>
            <person name="Zhang G."/>
        </authorList>
    </citation>
    <scope>NUCLEOTIDE SEQUENCE [LARGE SCALE GENOMIC DNA]</scope>
    <source>
        <strain evidence="1">Tsep2-gDNA-1</strain>
        <tissue evidence="1">Whole body</tissue>
    </source>
</reference>
<name>A0A151JTR8_9HYME</name>
<dbReference type="AlphaFoldDB" id="A0A151JTR8"/>
<organism evidence="1 2">
    <name type="scientific">Trachymyrmex septentrionalis</name>
    <dbReference type="NCBI Taxonomy" id="34720"/>
    <lineage>
        <taxon>Eukaryota</taxon>
        <taxon>Metazoa</taxon>
        <taxon>Ecdysozoa</taxon>
        <taxon>Arthropoda</taxon>
        <taxon>Hexapoda</taxon>
        <taxon>Insecta</taxon>
        <taxon>Pterygota</taxon>
        <taxon>Neoptera</taxon>
        <taxon>Endopterygota</taxon>
        <taxon>Hymenoptera</taxon>
        <taxon>Apocrita</taxon>
        <taxon>Aculeata</taxon>
        <taxon>Formicoidea</taxon>
        <taxon>Formicidae</taxon>
        <taxon>Myrmicinae</taxon>
        <taxon>Trachymyrmex</taxon>
    </lineage>
</organism>
<dbReference type="Pfam" id="PF24664">
    <property type="entry name" value="Monjiviricetes_fusion"/>
    <property type="match status" value="1"/>
</dbReference>
<dbReference type="STRING" id="34720.A0A151JTR8"/>
<dbReference type="EMBL" id="KQ981885">
    <property type="protein sequence ID" value="KYN33838.1"/>
    <property type="molecule type" value="Genomic_DNA"/>
</dbReference>
<proteinExistence type="predicted"/>
<evidence type="ECO:0000313" key="1">
    <source>
        <dbReference type="EMBL" id="KYN33838.1"/>
    </source>
</evidence>
<protein>
    <submittedName>
        <fullName evidence="1">Uncharacterized protein</fullName>
    </submittedName>
</protein>
<keyword evidence="2" id="KW-1185">Reference proteome</keyword>
<evidence type="ECO:0000313" key="2">
    <source>
        <dbReference type="Proteomes" id="UP000078541"/>
    </source>
</evidence>
<gene>
    <name evidence="1" type="ORF">ALC56_11810</name>
</gene>
<accession>A0A151JTR8</accession>